<dbReference type="Proteomes" id="UP001500454">
    <property type="component" value="Unassembled WGS sequence"/>
</dbReference>
<evidence type="ECO:0000313" key="4">
    <source>
        <dbReference type="Proteomes" id="UP001500454"/>
    </source>
</evidence>
<feature type="signal peptide" evidence="1">
    <location>
        <begin position="1"/>
        <end position="23"/>
    </location>
</feature>
<comment type="caution">
    <text evidence="3">The sequence shown here is derived from an EMBL/GenBank/DDBJ whole genome shotgun (WGS) entry which is preliminary data.</text>
</comment>
<evidence type="ECO:0000313" key="3">
    <source>
        <dbReference type="EMBL" id="GAA4377854.1"/>
    </source>
</evidence>
<organism evidence="3 4">
    <name type="scientific">Hymenobacter koreensis</name>
    <dbReference type="NCBI Taxonomy" id="1084523"/>
    <lineage>
        <taxon>Bacteria</taxon>
        <taxon>Pseudomonadati</taxon>
        <taxon>Bacteroidota</taxon>
        <taxon>Cytophagia</taxon>
        <taxon>Cytophagales</taxon>
        <taxon>Hymenobacteraceae</taxon>
        <taxon>Hymenobacter</taxon>
    </lineage>
</organism>
<sequence>MKKTLLAVAVLCAAFTASSSAQAQGIQLGVKVGANYSNLAGDLADEDRYQSKIGPHAGLMLNVSLLDDGFLSLQPELLFSQKGFKYADNEFTLGADKYKYTGKVNYNYIDVPVLFKINADGLYFELGPQVGYLLSVSNDVKLTKNGQVVTNSSNYDNLDNAQRTELGYAAGFGYQSESGPMIGIRYNGGLSKYGKDGAPNDDFNNARNSTFMLSVGYMFGGK</sequence>
<keyword evidence="4" id="KW-1185">Reference proteome</keyword>
<keyword evidence="1" id="KW-0732">Signal</keyword>
<reference evidence="4" key="1">
    <citation type="journal article" date="2019" name="Int. J. Syst. Evol. Microbiol.">
        <title>The Global Catalogue of Microorganisms (GCM) 10K type strain sequencing project: providing services to taxonomists for standard genome sequencing and annotation.</title>
        <authorList>
            <consortium name="The Broad Institute Genomics Platform"/>
            <consortium name="The Broad Institute Genome Sequencing Center for Infectious Disease"/>
            <person name="Wu L."/>
            <person name="Ma J."/>
        </authorList>
    </citation>
    <scope>NUCLEOTIDE SEQUENCE [LARGE SCALE GENOMIC DNA]</scope>
    <source>
        <strain evidence="4">JCM 17924</strain>
    </source>
</reference>
<feature type="domain" description="Outer membrane protein beta-barrel" evidence="2">
    <location>
        <begin position="22"/>
        <end position="191"/>
    </location>
</feature>
<accession>A0ABP8IWW3</accession>
<feature type="chain" id="PRO_5045713811" evidence="1">
    <location>
        <begin position="24"/>
        <end position="222"/>
    </location>
</feature>
<dbReference type="Pfam" id="PF13568">
    <property type="entry name" value="OMP_b-brl_2"/>
    <property type="match status" value="1"/>
</dbReference>
<dbReference type="InterPro" id="IPR025665">
    <property type="entry name" value="Beta-barrel_OMP_2"/>
</dbReference>
<name>A0ABP8IWW3_9BACT</name>
<dbReference type="EMBL" id="BAABHA010000002">
    <property type="protein sequence ID" value="GAA4377854.1"/>
    <property type="molecule type" value="Genomic_DNA"/>
</dbReference>
<gene>
    <name evidence="3" type="ORF">GCM10023186_13470</name>
</gene>
<evidence type="ECO:0000259" key="2">
    <source>
        <dbReference type="Pfam" id="PF13568"/>
    </source>
</evidence>
<proteinExistence type="predicted"/>
<evidence type="ECO:0000256" key="1">
    <source>
        <dbReference type="SAM" id="SignalP"/>
    </source>
</evidence>
<dbReference type="RefSeq" id="WP_345222504.1">
    <property type="nucleotide sequence ID" value="NZ_BAABHA010000002.1"/>
</dbReference>
<protein>
    <submittedName>
        <fullName evidence="3">Porin family protein</fullName>
    </submittedName>
</protein>